<sequence>MAQSVLRSSFVSNSSSIDLPRTSATTSTIFGSQLKLPEIEQQTHLRLLNSFKTTLALRLKASREPLGVTQELTNKKQKSVAGTQNGCDMFNEMKHRFLSFKKHKYLYGANNSGLMLFTFTKQLFSPFSPKKRKKTYSPH</sequence>
<accession>A0A5B6ZPU5</accession>
<evidence type="ECO:0000313" key="1">
    <source>
        <dbReference type="EMBL" id="MPA46562.1"/>
    </source>
</evidence>
<name>A0A5B6ZPU5_DAVIN</name>
<organism evidence="1">
    <name type="scientific">Davidia involucrata</name>
    <name type="common">Dove tree</name>
    <dbReference type="NCBI Taxonomy" id="16924"/>
    <lineage>
        <taxon>Eukaryota</taxon>
        <taxon>Viridiplantae</taxon>
        <taxon>Streptophyta</taxon>
        <taxon>Embryophyta</taxon>
        <taxon>Tracheophyta</taxon>
        <taxon>Spermatophyta</taxon>
        <taxon>Magnoliopsida</taxon>
        <taxon>eudicotyledons</taxon>
        <taxon>Gunneridae</taxon>
        <taxon>Pentapetalae</taxon>
        <taxon>asterids</taxon>
        <taxon>Cornales</taxon>
        <taxon>Nyssaceae</taxon>
        <taxon>Davidia</taxon>
    </lineage>
</organism>
<protein>
    <submittedName>
        <fullName evidence="1">Uncharacterized protein</fullName>
    </submittedName>
</protein>
<reference evidence="1" key="1">
    <citation type="submission" date="2019-08" db="EMBL/GenBank/DDBJ databases">
        <title>Reference gene set and small RNA set construction with multiple tissues from Davidia involucrata Baill.</title>
        <authorList>
            <person name="Yang H."/>
            <person name="Zhou C."/>
            <person name="Li G."/>
            <person name="Wang J."/>
            <person name="Gao P."/>
            <person name="Wang M."/>
            <person name="Wang R."/>
            <person name="Zhao Y."/>
        </authorList>
    </citation>
    <scope>NUCLEOTIDE SEQUENCE</scope>
    <source>
        <tissue evidence="1">Mixed with DoveR01_LX</tissue>
    </source>
</reference>
<proteinExistence type="predicted"/>
<gene>
    <name evidence="1" type="ORF">Din_016003</name>
</gene>
<dbReference type="EMBL" id="GHES01016003">
    <property type="protein sequence ID" value="MPA46562.1"/>
    <property type="molecule type" value="Transcribed_RNA"/>
</dbReference>
<dbReference type="AlphaFoldDB" id="A0A5B6ZPU5"/>